<organism evidence="2 3">
    <name type="scientific">Coccidioides immitis RMSCC 2394</name>
    <dbReference type="NCBI Taxonomy" id="404692"/>
    <lineage>
        <taxon>Eukaryota</taxon>
        <taxon>Fungi</taxon>
        <taxon>Dikarya</taxon>
        <taxon>Ascomycota</taxon>
        <taxon>Pezizomycotina</taxon>
        <taxon>Eurotiomycetes</taxon>
        <taxon>Eurotiomycetidae</taxon>
        <taxon>Onygenales</taxon>
        <taxon>Onygenaceae</taxon>
        <taxon>Coccidioides</taxon>
    </lineage>
</organism>
<sequence length="174" mass="19523">MCADCMYVCLPGASLQAGCVRDFRHDRRRGMLVLEAPLRILGGRGMIRDPGRHFSLRVLRPVRGWRQRTYRSKQQTSESDSGSDLDSDSRCEGWLHGSDRSFSPATACCDDRKRCGGAGRAVPLASRCQPIAALKNRLSSSRCNFKKTLDRQPTGHRETRQRLRVEDRLSSAAT</sequence>
<accession>A0A0J6YH12</accession>
<evidence type="ECO:0000313" key="3">
    <source>
        <dbReference type="Proteomes" id="UP000054565"/>
    </source>
</evidence>
<name>A0A0J6YH12_COCIT</name>
<feature type="region of interest" description="Disordered" evidence="1">
    <location>
        <begin position="67"/>
        <end position="90"/>
    </location>
</feature>
<reference evidence="3" key="1">
    <citation type="journal article" date="2010" name="Genome Res.">
        <title>Population genomic sequencing of Coccidioides fungi reveals recent hybridization and transposon control.</title>
        <authorList>
            <person name="Neafsey D.E."/>
            <person name="Barker B.M."/>
            <person name="Sharpton T.J."/>
            <person name="Stajich J.E."/>
            <person name="Park D.J."/>
            <person name="Whiston E."/>
            <person name="Hung C.-Y."/>
            <person name="McMahan C."/>
            <person name="White J."/>
            <person name="Sykes S."/>
            <person name="Heiman D."/>
            <person name="Young S."/>
            <person name="Zeng Q."/>
            <person name="Abouelleil A."/>
            <person name="Aftuck L."/>
            <person name="Bessette D."/>
            <person name="Brown A."/>
            <person name="FitzGerald M."/>
            <person name="Lui A."/>
            <person name="Macdonald J.P."/>
            <person name="Priest M."/>
            <person name="Orbach M.J."/>
            <person name="Galgiani J.N."/>
            <person name="Kirkland T.N."/>
            <person name="Cole G.T."/>
            <person name="Birren B.W."/>
            <person name="Henn M.R."/>
            <person name="Taylor J.W."/>
            <person name="Rounsley S.D."/>
        </authorList>
    </citation>
    <scope>NUCLEOTIDE SEQUENCE [LARGE SCALE GENOMIC DNA]</scope>
    <source>
        <strain evidence="3">RMSCC 2394</strain>
    </source>
</reference>
<dbReference type="EMBL" id="DS028097">
    <property type="protein sequence ID" value="KMP07986.1"/>
    <property type="molecule type" value="Genomic_DNA"/>
</dbReference>
<feature type="compositionally biased region" description="Basic and acidic residues" evidence="1">
    <location>
        <begin position="147"/>
        <end position="174"/>
    </location>
</feature>
<evidence type="ECO:0000256" key="1">
    <source>
        <dbReference type="SAM" id="MobiDB-lite"/>
    </source>
</evidence>
<gene>
    <name evidence="2" type="ORF">CIRG_07667</name>
</gene>
<protein>
    <submittedName>
        <fullName evidence="2">Uncharacterized protein</fullName>
    </submittedName>
</protein>
<feature type="region of interest" description="Disordered" evidence="1">
    <location>
        <begin position="145"/>
        <end position="174"/>
    </location>
</feature>
<proteinExistence type="predicted"/>
<evidence type="ECO:0000313" key="2">
    <source>
        <dbReference type="EMBL" id="KMP07986.1"/>
    </source>
</evidence>
<dbReference type="AlphaFoldDB" id="A0A0J6YH12"/>
<dbReference type="Proteomes" id="UP000054565">
    <property type="component" value="Unassembled WGS sequence"/>
</dbReference>